<feature type="signal peptide" evidence="1">
    <location>
        <begin position="1"/>
        <end position="23"/>
    </location>
</feature>
<keyword evidence="1" id="KW-0732">Signal</keyword>
<name>A0A839ULD8_9GAMM</name>
<organism evidence="2 3">
    <name type="scientific">Simiduia aestuariiviva</name>
    <dbReference type="NCBI Taxonomy" id="1510459"/>
    <lineage>
        <taxon>Bacteria</taxon>
        <taxon>Pseudomonadati</taxon>
        <taxon>Pseudomonadota</taxon>
        <taxon>Gammaproteobacteria</taxon>
        <taxon>Cellvibrionales</taxon>
        <taxon>Cellvibrionaceae</taxon>
        <taxon>Simiduia</taxon>
    </lineage>
</organism>
<dbReference type="EMBL" id="JACHXZ010000002">
    <property type="protein sequence ID" value="MBB3168662.1"/>
    <property type="molecule type" value="Genomic_DNA"/>
</dbReference>
<gene>
    <name evidence="2" type="ORF">FHS30_001846</name>
</gene>
<protein>
    <submittedName>
        <fullName evidence="2">Putative membrane protein YkoI</fullName>
    </submittedName>
</protein>
<evidence type="ECO:0000256" key="1">
    <source>
        <dbReference type="SAM" id="SignalP"/>
    </source>
</evidence>
<accession>A0A839ULD8</accession>
<evidence type="ECO:0000313" key="2">
    <source>
        <dbReference type="EMBL" id="MBB3168662.1"/>
    </source>
</evidence>
<dbReference type="Proteomes" id="UP000559987">
    <property type="component" value="Unassembled WGS sequence"/>
</dbReference>
<sequence length="86" mass="9344">MRSLPFIFAALVCLSPVSQSVEAQSAVLLYAQADHVAGSSAEAARLAQARYGGKVLKVKRDKDGRRYKVRLLLDDGRVKDVVIKGD</sequence>
<dbReference type="RefSeq" id="WP_183910125.1">
    <property type="nucleotide sequence ID" value="NZ_JACHXZ010000002.1"/>
</dbReference>
<reference evidence="2 3" key="1">
    <citation type="submission" date="2020-08" db="EMBL/GenBank/DDBJ databases">
        <title>Genomic Encyclopedia of Type Strains, Phase III (KMG-III): the genomes of soil and plant-associated and newly described type strains.</title>
        <authorList>
            <person name="Whitman W."/>
        </authorList>
    </citation>
    <scope>NUCLEOTIDE SEQUENCE [LARGE SCALE GENOMIC DNA]</scope>
    <source>
        <strain evidence="2 3">CECT 8571</strain>
    </source>
</reference>
<proteinExistence type="predicted"/>
<evidence type="ECO:0000313" key="3">
    <source>
        <dbReference type="Proteomes" id="UP000559987"/>
    </source>
</evidence>
<feature type="chain" id="PRO_5032465236" evidence="1">
    <location>
        <begin position="24"/>
        <end position="86"/>
    </location>
</feature>
<dbReference type="AlphaFoldDB" id="A0A839ULD8"/>
<comment type="caution">
    <text evidence="2">The sequence shown here is derived from an EMBL/GenBank/DDBJ whole genome shotgun (WGS) entry which is preliminary data.</text>
</comment>
<keyword evidence="3" id="KW-1185">Reference proteome</keyword>